<dbReference type="SUPFAM" id="SSF48726">
    <property type="entry name" value="Immunoglobulin"/>
    <property type="match status" value="4"/>
</dbReference>
<gene>
    <name evidence="8" type="primary">LOC132537077</name>
</gene>
<dbReference type="Pfam" id="PF13895">
    <property type="entry name" value="Ig_2"/>
    <property type="match status" value="2"/>
</dbReference>
<evidence type="ECO:0000313" key="7">
    <source>
        <dbReference type="Proteomes" id="UP001652624"/>
    </source>
</evidence>
<evidence type="ECO:0000256" key="2">
    <source>
        <dbReference type="ARBA" id="ARBA00023319"/>
    </source>
</evidence>
<dbReference type="InterPro" id="IPR013151">
    <property type="entry name" value="Immunoglobulin_dom"/>
</dbReference>
<dbReference type="SMART" id="SM00409">
    <property type="entry name" value="IG"/>
    <property type="match status" value="4"/>
</dbReference>
<feature type="region of interest" description="Disordered" evidence="3">
    <location>
        <begin position="274"/>
        <end position="294"/>
    </location>
</feature>
<name>A0ABM3X126_ERIEU</name>
<dbReference type="InterPro" id="IPR013783">
    <property type="entry name" value="Ig-like_fold"/>
</dbReference>
<keyword evidence="4" id="KW-1133">Transmembrane helix</keyword>
<dbReference type="InterPro" id="IPR036179">
    <property type="entry name" value="Ig-like_dom_sf"/>
</dbReference>
<dbReference type="Proteomes" id="UP001652624">
    <property type="component" value="Chromosome 2"/>
</dbReference>
<dbReference type="Pfam" id="PF00047">
    <property type="entry name" value="ig"/>
    <property type="match status" value="2"/>
</dbReference>
<dbReference type="PANTHER" id="PTHR11738:SF88">
    <property type="entry name" value="IG-LIKE DOMAIN-CONTAINING PROTEIN"/>
    <property type="match status" value="1"/>
</dbReference>
<organism evidence="7 8">
    <name type="scientific">Erinaceus europaeus</name>
    <name type="common">Western European hedgehog</name>
    <dbReference type="NCBI Taxonomy" id="9365"/>
    <lineage>
        <taxon>Eukaryota</taxon>
        <taxon>Metazoa</taxon>
        <taxon>Chordata</taxon>
        <taxon>Craniata</taxon>
        <taxon>Vertebrata</taxon>
        <taxon>Euteleostomi</taxon>
        <taxon>Mammalia</taxon>
        <taxon>Eutheria</taxon>
        <taxon>Laurasiatheria</taxon>
        <taxon>Eulipotyphla</taxon>
        <taxon>Erinaceidae</taxon>
        <taxon>Erinaceinae</taxon>
        <taxon>Erinaceus</taxon>
    </lineage>
</organism>
<reference evidence="7" key="1">
    <citation type="submission" date="2025-05" db="UniProtKB">
        <authorList>
            <consortium name="RefSeq"/>
        </authorList>
    </citation>
    <scope>NUCLEOTIDE SEQUENCE [LARGE SCALE GENOMIC DNA]</scope>
</reference>
<keyword evidence="4" id="KW-0812">Transmembrane</keyword>
<feature type="region of interest" description="Disordered" evidence="3">
    <location>
        <begin position="785"/>
        <end position="808"/>
    </location>
</feature>
<keyword evidence="7" id="KW-1185">Reference proteome</keyword>
<feature type="domain" description="Ig-like" evidence="6">
    <location>
        <begin position="528"/>
        <end position="623"/>
    </location>
</feature>
<reference evidence="8" key="2">
    <citation type="submission" date="2025-08" db="UniProtKB">
        <authorList>
            <consortium name="RefSeq"/>
        </authorList>
    </citation>
    <scope>IDENTIFICATION</scope>
</reference>
<evidence type="ECO:0000313" key="8">
    <source>
        <dbReference type="RefSeq" id="XP_060042511.1"/>
    </source>
</evidence>
<sequence length="808" mass="85685">MGGSPIWTLTALLCLGLCRGLWDQVQAGTLPKPSIWAEPGAMIPKGSRVTLWCEGSLQAGGFCLHKDGGSAPHVTKVLQVPSNKTGFSINSITEFRAGLYQCSYLSSNMCSERSEPLALVVTGVLPPPSLSAQRSPVVEAGGRVTLSCSSETASGTFHLLKEGGADPPPHKMPTLTEGKSWARFPVGPVTFSHGGAYRCYASYNNNPQVWSQPSDPLHLNVTVSPLKDHIAVSTVAVPQPQDHRVENLIRMCVAALVLLALGVLLWEARHSQRSTQGAATSKRDPQGPGAATFRPSCHRIRDCGSWESALSAQNPVTVGRRATWVRASEAPWRVLTETPLSPGRSESWKLLTVLQLLALGCAHPIRRHEAHSCVTPSCTLLHPGVLCPAGPGPPQLCTLGAMGGSPIWTLTALLCLGLCRGLWDQVQAGALSKPSIWAEPGAMIPKGSQVTLWCEGSLQAGGFCLHKDGGSAPHVTKVLQVPSNKTGFSINSVTEFRAGLYQCSYLSSNMCSERSEPLALVVTGVFPPPSLSAQRSPVVEAGGRVTLSCSSETASGTFHLLKEGGADPPTHKMSAFTGGKSRAQFLVGPVTSSHGGTYRCYASYNNNPQVWSQPSDPLHLKVTEGSDGTGHQGPLVSLPALIGILVAVLLLLSLLLLLSFLFRSRHRQGEHRLLWAAGPEPQDRGLQTSAVAAPQEDALSDRKRRSSQGDRDAAEAETRPEEGAQLDCRVSPAPAQDKDLPVPTLTAVPCPSPASQLSDPAFLQAAASTAPQDVTYAQLTLRQGTVPPSSWSEEPPEEPSLYAALATQ</sequence>
<keyword evidence="5" id="KW-0732">Signal</keyword>
<feature type="domain" description="Ig-like" evidence="6">
    <location>
        <begin position="127"/>
        <end position="222"/>
    </location>
</feature>
<evidence type="ECO:0000259" key="6">
    <source>
        <dbReference type="PROSITE" id="PS50835"/>
    </source>
</evidence>
<evidence type="ECO:0000256" key="5">
    <source>
        <dbReference type="SAM" id="SignalP"/>
    </source>
</evidence>
<dbReference type="InterPro" id="IPR050412">
    <property type="entry name" value="Ig-like_Receptors_ImmuneReg"/>
</dbReference>
<dbReference type="PROSITE" id="PS50835">
    <property type="entry name" value="IG_LIKE"/>
    <property type="match status" value="2"/>
</dbReference>
<dbReference type="InterPro" id="IPR007110">
    <property type="entry name" value="Ig-like_dom"/>
</dbReference>
<accession>A0ABM3X126</accession>
<keyword evidence="1" id="KW-1015">Disulfide bond</keyword>
<feature type="transmembrane region" description="Helical" evidence="4">
    <location>
        <begin position="640"/>
        <end position="662"/>
    </location>
</feature>
<keyword evidence="2" id="KW-0393">Immunoglobulin domain</keyword>
<dbReference type="Gene3D" id="2.60.40.10">
    <property type="entry name" value="Immunoglobulins"/>
    <property type="match status" value="4"/>
</dbReference>
<evidence type="ECO:0000256" key="3">
    <source>
        <dbReference type="SAM" id="MobiDB-lite"/>
    </source>
</evidence>
<dbReference type="RefSeq" id="XP_060042511.1">
    <property type="nucleotide sequence ID" value="XM_060186528.1"/>
</dbReference>
<feature type="region of interest" description="Disordered" evidence="3">
    <location>
        <begin position="680"/>
        <end position="742"/>
    </location>
</feature>
<evidence type="ECO:0000256" key="4">
    <source>
        <dbReference type="SAM" id="Phobius"/>
    </source>
</evidence>
<feature type="compositionally biased region" description="Basic and acidic residues" evidence="3">
    <location>
        <begin position="707"/>
        <end position="722"/>
    </location>
</feature>
<feature type="signal peptide" evidence="5">
    <location>
        <begin position="1"/>
        <end position="27"/>
    </location>
</feature>
<dbReference type="PANTHER" id="PTHR11738">
    <property type="entry name" value="MHC CLASS I NK CELL RECEPTOR"/>
    <property type="match status" value="1"/>
</dbReference>
<dbReference type="GeneID" id="132537077"/>
<keyword evidence="4" id="KW-0472">Membrane</keyword>
<protein>
    <submittedName>
        <fullName evidence="8">Uncharacterized protein LOC132537077</fullName>
    </submittedName>
</protein>
<feature type="chain" id="PRO_5045394610" evidence="5">
    <location>
        <begin position="28"/>
        <end position="808"/>
    </location>
</feature>
<dbReference type="InterPro" id="IPR003599">
    <property type="entry name" value="Ig_sub"/>
</dbReference>
<evidence type="ECO:0000256" key="1">
    <source>
        <dbReference type="ARBA" id="ARBA00023157"/>
    </source>
</evidence>
<proteinExistence type="predicted"/>